<dbReference type="AlphaFoldDB" id="A0A431U346"/>
<evidence type="ECO:0000313" key="4">
    <source>
        <dbReference type="Proteomes" id="UP000282184"/>
    </source>
</evidence>
<reference evidence="3 4" key="1">
    <citation type="submission" date="2018-12" db="EMBL/GenBank/DDBJ databases">
        <title>Hymenobacter gummosus sp. nov., isolated from a spring.</title>
        <authorList>
            <person name="Nie L."/>
        </authorList>
    </citation>
    <scope>NUCLEOTIDE SEQUENCE [LARGE SCALE GENOMIC DNA]</scope>
    <source>
        <strain evidence="3 4">KCTC 52166</strain>
    </source>
</reference>
<dbReference type="EMBL" id="RXOF01000006">
    <property type="protein sequence ID" value="RTQ49735.1"/>
    <property type="molecule type" value="Genomic_DNA"/>
</dbReference>
<comment type="caution">
    <text evidence="3">The sequence shown here is derived from an EMBL/GenBank/DDBJ whole genome shotgun (WGS) entry which is preliminary data.</text>
</comment>
<dbReference type="Pfam" id="PF14730">
    <property type="entry name" value="DUF4468"/>
    <property type="match status" value="1"/>
</dbReference>
<organism evidence="3 4">
    <name type="scientific">Hymenobacter gummosus</name>
    <dbReference type="NCBI Taxonomy" id="1776032"/>
    <lineage>
        <taxon>Bacteria</taxon>
        <taxon>Pseudomonadati</taxon>
        <taxon>Bacteroidota</taxon>
        <taxon>Cytophagia</taxon>
        <taxon>Cytophagales</taxon>
        <taxon>Hymenobacteraceae</taxon>
        <taxon>Hymenobacter</taxon>
    </lineage>
</organism>
<proteinExistence type="predicted"/>
<gene>
    <name evidence="3" type="ORF">EJV47_13060</name>
</gene>
<dbReference type="RefSeq" id="WP_126693594.1">
    <property type="nucleotide sequence ID" value="NZ_RXOF01000006.1"/>
</dbReference>
<accession>A0A431U346</accession>
<keyword evidence="4" id="KW-1185">Reference proteome</keyword>
<feature type="signal peptide" evidence="1">
    <location>
        <begin position="1"/>
        <end position="21"/>
    </location>
</feature>
<dbReference type="Gene3D" id="3.30.530.80">
    <property type="match status" value="1"/>
</dbReference>
<protein>
    <submittedName>
        <fullName evidence="3">DUF4468 domain-containing protein</fullName>
    </submittedName>
</protein>
<evidence type="ECO:0000313" key="3">
    <source>
        <dbReference type="EMBL" id="RTQ49735.1"/>
    </source>
</evidence>
<feature type="domain" description="DUF4468" evidence="2">
    <location>
        <begin position="28"/>
        <end position="114"/>
    </location>
</feature>
<keyword evidence="1" id="KW-0732">Signal</keyword>
<evidence type="ECO:0000259" key="2">
    <source>
        <dbReference type="Pfam" id="PF14730"/>
    </source>
</evidence>
<dbReference type="OrthoDB" id="876063at2"/>
<sequence length="190" mass="20743">MKKTLPLLWLMVALLSGFTAAAQDAVEYAERVPTENFSRQTLQARAADWVEHHFAYGPKTNLKTNAEAGTVSVQGTVKVKPVDNKGQNLERTARFEFTFTATDQGYNYSVGHFQVIADPQQLDQLVPMEAYLAQLAAEKNVDKTKNDKRVRAQANSLASEIAMSFRGYMSQIPTAEDGSVGLPAGSSAGN</sequence>
<feature type="chain" id="PRO_5019564419" evidence="1">
    <location>
        <begin position="22"/>
        <end position="190"/>
    </location>
</feature>
<evidence type="ECO:0000256" key="1">
    <source>
        <dbReference type="SAM" id="SignalP"/>
    </source>
</evidence>
<dbReference type="InterPro" id="IPR027823">
    <property type="entry name" value="DUF4468"/>
</dbReference>
<dbReference type="Proteomes" id="UP000282184">
    <property type="component" value="Unassembled WGS sequence"/>
</dbReference>
<name>A0A431U346_9BACT</name>